<evidence type="ECO:0000313" key="1">
    <source>
        <dbReference type="EMBL" id="SVD48070.1"/>
    </source>
</evidence>
<feature type="non-terminal residue" evidence="1">
    <location>
        <position position="65"/>
    </location>
</feature>
<accession>A0A382VNV9</accession>
<proteinExistence type="predicted"/>
<organism evidence="1">
    <name type="scientific">marine metagenome</name>
    <dbReference type="NCBI Taxonomy" id="408172"/>
    <lineage>
        <taxon>unclassified sequences</taxon>
        <taxon>metagenomes</taxon>
        <taxon>ecological metagenomes</taxon>
    </lineage>
</organism>
<dbReference type="EMBL" id="UINC01153377">
    <property type="protein sequence ID" value="SVD48070.1"/>
    <property type="molecule type" value="Genomic_DNA"/>
</dbReference>
<protein>
    <submittedName>
        <fullName evidence="1">Uncharacterized protein</fullName>
    </submittedName>
</protein>
<reference evidence="1" key="1">
    <citation type="submission" date="2018-05" db="EMBL/GenBank/DDBJ databases">
        <authorList>
            <person name="Lanie J.A."/>
            <person name="Ng W.-L."/>
            <person name="Kazmierczak K.M."/>
            <person name="Andrzejewski T.M."/>
            <person name="Davidsen T.M."/>
            <person name="Wayne K.J."/>
            <person name="Tettelin H."/>
            <person name="Glass J.I."/>
            <person name="Rusch D."/>
            <person name="Podicherti R."/>
            <person name="Tsui H.-C.T."/>
            <person name="Winkler M.E."/>
        </authorList>
    </citation>
    <scope>NUCLEOTIDE SEQUENCE</scope>
</reference>
<name>A0A382VNV9_9ZZZZ</name>
<dbReference type="AlphaFoldDB" id="A0A382VNV9"/>
<sequence length="65" mass="7633">MSYGGFPKDYNPWPNDPEKKEWTWERIYKLGRRSYHGFPADGGVRMECERLATKVTKGIPLIEND</sequence>
<gene>
    <name evidence="1" type="ORF">METZ01_LOCUS400924</name>
</gene>